<dbReference type="EMBL" id="CP011125">
    <property type="protein sequence ID" value="AKF03384.1"/>
    <property type="molecule type" value="Genomic_DNA"/>
</dbReference>
<proteinExistence type="predicted"/>
<organism evidence="2 3">
    <name type="scientific">Sandaracinus amylolyticus</name>
    <dbReference type="NCBI Taxonomy" id="927083"/>
    <lineage>
        <taxon>Bacteria</taxon>
        <taxon>Pseudomonadati</taxon>
        <taxon>Myxococcota</taxon>
        <taxon>Polyangia</taxon>
        <taxon>Polyangiales</taxon>
        <taxon>Sandaracinaceae</taxon>
        <taxon>Sandaracinus</taxon>
    </lineage>
</organism>
<protein>
    <recommendedName>
        <fullName evidence="1">Gene product 88 domain-containing protein</fullName>
    </recommendedName>
</protein>
<evidence type="ECO:0000313" key="3">
    <source>
        <dbReference type="Proteomes" id="UP000034883"/>
    </source>
</evidence>
<name>A0A0F6SDG1_9BACT</name>
<dbReference type="AlphaFoldDB" id="A0A0F6SDG1"/>
<reference evidence="2 3" key="1">
    <citation type="submission" date="2015-03" db="EMBL/GenBank/DDBJ databases">
        <title>Genome assembly of Sandaracinus amylolyticus DSM 53668.</title>
        <authorList>
            <person name="Sharma G."/>
            <person name="Subramanian S."/>
        </authorList>
    </citation>
    <scope>NUCLEOTIDE SEQUENCE [LARGE SCALE GENOMIC DNA]</scope>
    <source>
        <strain evidence="2 3">DSM 53668</strain>
    </source>
</reference>
<evidence type="ECO:0000313" key="2">
    <source>
        <dbReference type="EMBL" id="AKF03384.1"/>
    </source>
</evidence>
<gene>
    <name evidence="2" type="ORF">DB32_000533</name>
</gene>
<evidence type="ECO:0000259" key="1">
    <source>
        <dbReference type="Pfam" id="PF17338"/>
    </source>
</evidence>
<keyword evidence="3" id="KW-1185">Reference proteome</keyword>
<feature type="domain" description="Gene product 88" evidence="1">
    <location>
        <begin position="46"/>
        <end position="200"/>
    </location>
</feature>
<dbReference type="KEGG" id="samy:DB32_000533"/>
<dbReference type="Proteomes" id="UP000034883">
    <property type="component" value="Chromosome"/>
</dbReference>
<sequence>MRLAFVSEMLTSRTSQGDLTALFDYAVKNANYYLNGRRGASDDAERSHRRRGERDCRRYFRLHDSGDFFTPVYLAVWKTVANLNPDVSFWAPSRVWVNETLREAVNVVNGPAEHSNLVIRPSAFHINEPAPDPRALGVGWAAGATTYKDALKPAGPRVSAPDGRRPPYDWDCQAYDPENELASCREARAPDGRVGCRACWTYGTRSPEGGPGGLAINYTLH</sequence>
<accession>A0A0F6SDG1</accession>
<dbReference type="InterPro" id="IPR020290">
    <property type="entry name" value="Gp88"/>
</dbReference>
<dbReference type="Pfam" id="PF17338">
    <property type="entry name" value="GP88"/>
    <property type="match status" value="1"/>
</dbReference>